<sequence>TVWDTLSSLGLTNKHAKLLFLGLDNAGKTTLLHLLKNDRLAVLPPTQHPTSSTVTISNITFTTFDLGGHTSARRIWHAYFPDVSAIIFLVDARDQWRLPEAKAELSKLLSMDELRDIPILVLGNKIDHPEAVSERVLREALGVGWETTGKAMGVGGKGKGTGVGEGGLRPLEVFMCSLVMRQGYGEAIRWLSQYV</sequence>
<proteinExistence type="predicted"/>
<protein>
    <submittedName>
        <fullName evidence="1">Small COPII coat GTPase SAR1</fullName>
    </submittedName>
</protein>
<dbReference type="EMBL" id="MU003518">
    <property type="protein sequence ID" value="KAF2467817.1"/>
    <property type="molecule type" value="Genomic_DNA"/>
</dbReference>
<organism evidence="1 2">
    <name type="scientific">Lindgomyces ingoldianus</name>
    <dbReference type="NCBI Taxonomy" id="673940"/>
    <lineage>
        <taxon>Eukaryota</taxon>
        <taxon>Fungi</taxon>
        <taxon>Dikarya</taxon>
        <taxon>Ascomycota</taxon>
        <taxon>Pezizomycotina</taxon>
        <taxon>Dothideomycetes</taxon>
        <taxon>Pleosporomycetidae</taxon>
        <taxon>Pleosporales</taxon>
        <taxon>Lindgomycetaceae</taxon>
        <taxon>Lindgomyces</taxon>
    </lineage>
</organism>
<comment type="caution">
    <text evidence="1">The sequence shown here is derived from an EMBL/GenBank/DDBJ whole genome shotgun (WGS) entry which is preliminary data.</text>
</comment>
<name>A0ACB6QNE6_9PLEO</name>
<feature type="non-terminal residue" evidence="1">
    <location>
        <position position="1"/>
    </location>
</feature>
<accession>A0ACB6QNE6</accession>
<gene>
    <name evidence="1" type="ORF">BDR25DRAFT_233516</name>
</gene>
<evidence type="ECO:0000313" key="1">
    <source>
        <dbReference type="EMBL" id="KAF2467817.1"/>
    </source>
</evidence>
<dbReference type="Proteomes" id="UP000799755">
    <property type="component" value="Unassembled WGS sequence"/>
</dbReference>
<evidence type="ECO:0000313" key="2">
    <source>
        <dbReference type="Proteomes" id="UP000799755"/>
    </source>
</evidence>
<keyword evidence="2" id="KW-1185">Reference proteome</keyword>
<reference evidence="1" key="1">
    <citation type="journal article" date="2020" name="Stud. Mycol.">
        <title>101 Dothideomycetes genomes: a test case for predicting lifestyles and emergence of pathogens.</title>
        <authorList>
            <person name="Haridas S."/>
            <person name="Albert R."/>
            <person name="Binder M."/>
            <person name="Bloem J."/>
            <person name="Labutti K."/>
            <person name="Salamov A."/>
            <person name="Andreopoulos B."/>
            <person name="Baker S."/>
            <person name="Barry K."/>
            <person name="Bills G."/>
            <person name="Bluhm B."/>
            <person name="Cannon C."/>
            <person name="Castanera R."/>
            <person name="Culley D."/>
            <person name="Daum C."/>
            <person name="Ezra D."/>
            <person name="Gonzalez J."/>
            <person name="Henrissat B."/>
            <person name="Kuo A."/>
            <person name="Liang C."/>
            <person name="Lipzen A."/>
            <person name="Lutzoni F."/>
            <person name="Magnuson J."/>
            <person name="Mondo S."/>
            <person name="Nolan M."/>
            <person name="Ohm R."/>
            <person name="Pangilinan J."/>
            <person name="Park H.-J."/>
            <person name="Ramirez L."/>
            <person name="Alfaro M."/>
            <person name="Sun H."/>
            <person name="Tritt A."/>
            <person name="Yoshinaga Y."/>
            <person name="Zwiers L.-H."/>
            <person name="Turgeon B."/>
            <person name="Goodwin S."/>
            <person name="Spatafora J."/>
            <person name="Crous P."/>
            <person name="Grigoriev I."/>
        </authorList>
    </citation>
    <scope>NUCLEOTIDE SEQUENCE</scope>
    <source>
        <strain evidence="1">ATCC 200398</strain>
    </source>
</reference>